<keyword evidence="3" id="KW-1003">Cell membrane</keyword>
<dbReference type="InterPro" id="IPR000515">
    <property type="entry name" value="MetI-like"/>
</dbReference>
<evidence type="ECO:0000313" key="9">
    <source>
        <dbReference type="EMBL" id="MDW5594274.1"/>
    </source>
</evidence>
<dbReference type="SUPFAM" id="SSF161098">
    <property type="entry name" value="MetI-like"/>
    <property type="match status" value="1"/>
</dbReference>
<dbReference type="RefSeq" id="WP_318596545.1">
    <property type="nucleotide sequence ID" value="NZ_JAWSTH010000014.1"/>
</dbReference>
<organism evidence="9 10">
    <name type="scientific">Conexibacter stalactiti</name>
    <dbReference type="NCBI Taxonomy" id="1940611"/>
    <lineage>
        <taxon>Bacteria</taxon>
        <taxon>Bacillati</taxon>
        <taxon>Actinomycetota</taxon>
        <taxon>Thermoleophilia</taxon>
        <taxon>Solirubrobacterales</taxon>
        <taxon>Conexibacteraceae</taxon>
        <taxon>Conexibacter</taxon>
    </lineage>
</organism>
<name>A0ABU4HQF6_9ACTN</name>
<feature type="transmembrane region" description="Helical" evidence="7">
    <location>
        <begin position="137"/>
        <end position="164"/>
    </location>
</feature>
<dbReference type="PANTHER" id="PTHR43163:SF3">
    <property type="entry name" value="PEPTIDE ABC TRANSPORTER PERMEASE PROTEIN"/>
    <property type="match status" value="1"/>
</dbReference>
<evidence type="ECO:0000256" key="5">
    <source>
        <dbReference type="ARBA" id="ARBA00022989"/>
    </source>
</evidence>
<dbReference type="InterPro" id="IPR045621">
    <property type="entry name" value="BPD_transp_1_N"/>
</dbReference>
<comment type="subcellular location">
    <subcellularLocation>
        <location evidence="1 7">Cell membrane</location>
        <topology evidence="1 7">Multi-pass membrane protein</topology>
    </subcellularLocation>
</comment>
<dbReference type="Pfam" id="PF19300">
    <property type="entry name" value="BPD_transp_1_N"/>
    <property type="match status" value="1"/>
</dbReference>
<keyword evidence="2 7" id="KW-0813">Transport</keyword>
<dbReference type="Pfam" id="PF00528">
    <property type="entry name" value="BPD_transp_1"/>
    <property type="match status" value="1"/>
</dbReference>
<dbReference type="Proteomes" id="UP001284601">
    <property type="component" value="Unassembled WGS sequence"/>
</dbReference>
<evidence type="ECO:0000256" key="4">
    <source>
        <dbReference type="ARBA" id="ARBA00022692"/>
    </source>
</evidence>
<gene>
    <name evidence="9" type="ORF">R7226_08000</name>
</gene>
<dbReference type="Gene3D" id="1.10.3720.10">
    <property type="entry name" value="MetI-like"/>
    <property type="match status" value="1"/>
</dbReference>
<dbReference type="InterPro" id="IPR035906">
    <property type="entry name" value="MetI-like_sf"/>
</dbReference>
<evidence type="ECO:0000256" key="7">
    <source>
        <dbReference type="RuleBase" id="RU363032"/>
    </source>
</evidence>
<reference evidence="10" key="1">
    <citation type="submission" date="2023-07" db="EMBL/GenBank/DDBJ databases">
        <title>Conexibacter stalactiti sp. nov., isolated from stalactites in a lava cave and emended description of the genus Conexibacter.</title>
        <authorList>
            <person name="Lee S.D."/>
        </authorList>
    </citation>
    <scope>NUCLEOTIDE SEQUENCE [LARGE SCALE GENOMIC DNA]</scope>
    <source>
        <strain evidence="10">KCTC 39840</strain>
    </source>
</reference>
<evidence type="ECO:0000256" key="2">
    <source>
        <dbReference type="ARBA" id="ARBA00022448"/>
    </source>
</evidence>
<keyword evidence="10" id="KW-1185">Reference proteome</keyword>
<keyword evidence="5 7" id="KW-1133">Transmembrane helix</keyword>
<feature type="transmembrane region" description="Helical" evidence="7">
    <location>
        <begin position="241"/>
        <end position="267"/>
    </location>
</feature>
<protein>
    <submittedName>
        <fullName evidence="9">ABC transporter permease</fullName>
    </submittedName>
</protein>
<feature type="transmembrane region" description="Helical" evidence="7">
    <location>
        <begin position="20"/>
        <end position="38"/>
    </location>
</feature>
<comment type="similarity">
    <text evidence="7">Belongs to the binding-protein-dependent transport system permease family.</text>
</comment>
<feature type="transmembrane region" description="Helical" evidence="7">
    <location>
        <begin position="105"/>
        <end position="125"/>
    </location>
</feature>
<accession>A0ABU4HQF6</accession>
<feature type="domain" description="ABC transmembrane type-1" evidence="8">
    <location>
        <begin position="101"/>
        <end position="306"/>
    </location>
</feature>
<keyword evidence="4 7" id="KW-0812">Transmembrane</keyword>
<evidence type="ECO:0000256" key="1">
    <source>
        <dbReference type="ARBA" id="ARBA00004651"/>
    </source>
</evidence>
<keyword evidence="6 7" id="KW-0472">Membrane</keyword>
<dbReference type="CDD" id="cd06261">
    <property type="entry name" value="TM_PBP2"/>
    <property type="match status" value="1"/>
</dbReference>
<dbReference type="PROSITE" id="PS50928">
    <property type="entry name" value="ABC_TM1"/>
    <property type="match status" value="1"/>
</dbReference>
<reference evidence="9 10" key="2">
    <citation type="submission" date="2023-10" db="EMBL/GenBank/DDBJ databases">
        <authorList>
            <person name="Han X.F."/>
        </authorList>
    </citation>
    <scope>NUCLEOTIDE SEQUENCE [LARGE SCALE GENOMIC DNA]</scope>
    <source>
        <strain evidence="9 10">KCTC 39840</strain>
    </source>
</reference>
<dbReference type="PANTHER" id="PTHR43163">
    <property type="entry name" value="DIPEPTIDE TRANSPORT SYSTEM PERMEASE PROTEIN DPPB-RELATED"/>
    <property type="match status" value="1"/>
</dbReference>
<proteinExistence type="inferred from homology"/>
<evidence type="ECO:0000259" key="8">
    <source>
        <dbReference type="PROSITE" id="PS50928"/>
    </source>
</evidence>
<evidence type="ECO:0000313" key="10">
    <source>
        <dbReference type="Proteomes" id="UP001284601"/>
    </source>
</evidence>
<evidence type="ECO:0000256" key="6">
    <source>
        <dbReference type="ARBA" id="ARBA00023136"/>
    </source>
</evidence>
<feature type="transmembrane region" description="Helical" evidence="7">
    <location>
        <begin position="184"/>
        <end position="203"/>
    </location>
</feature>
<sequence length="324" mass="34566">MSGRSETGRVIGRRLLQIPLVLIVVSALIFWLIAVVPGNPGRSVLGAYATGEQVAAWNAEHGLDGSTLERYGSWLSGFVRGDWGTSIMLDVPVRGLVIERLENSLLLGVLAFVLMAPVAIALGFYQAQRQGRAADRAITIGSVSLSSMPEFVVGVVLIILFAVTLRWFPIHSEIAAGASAAERLRVMVLPALTIGAASLGYVARMVRAGVIETLASPHYRTAVLKGLPPRRILLRHVARNSLLPTVAVLGVQLTAMLGGVVVVETLFNYPGIGQLILDAVLKKDVFVLEAATLVIAIVSVLVLLATDLAYLALDPRVRFQAEPA</sequence>
<evidence type="ECO:0000256" key="3">
    <source>
        <dbReference type="ARBA" id="ARBA00022475"/>
    </source>
</evidence>
<feature type="transmembrane region" description="Helical" evidence="7">
    <location>
        <begin position="287"/>
        <end position="313"/>
    </location>
</feature>
<dbReference type="EMBL" id="JAWSTH010000014">
    <property type="protein sequence ID" value="MDW5594274.1"/>
    <property type="molecule type" value="Genomic_DNA"/>
</dbReference>
<comment type="caution">
    <text evidence="9">The sequence shown here is derived from an EMBL/GenBank/DDBJ whole genome shotgun (WGS) entry which is preliminary data.</text>
</comment>